<feature type="region of interest" description="Disordered" evidence="1">
    <location>
        <begin position="137"/>
        <end position="172"/>
    </location>
</feature>
<keyword evidence="2" id="KW-0472">Membrane</keyword>
<organism evidence="3 4">
    <name type="scientific">Lachancea fermentati</name>
    <name type="common">Zygosaccharomyces fermentati</name>
    <dbReference type="NCBI Taxonomy" id="4955"/>
    <lineage>
        <taxon>Eukaryota</taxon>
        <taxon>Fungi</taxon>
        <taxon>Dikarya</taxon>
        <taxon>Ascomycota</taxon>
        <taxon>Saccharomycotina</taxon>
        <taxon>Saccharomycetes</taxon>
        <taxon>Saccharomycetales</taxon>
        <taxon>Saccharomycetaceae</taxon>
        <taxon>Lachancea</taxon>
    </lineage>
</organism>
<dbReference type="OrthoDB" id="4088875at2759"/>
<evidence type="ECO:0000256" key="2">
    <source>
        <dbReference type="SAM" id="Phobius"/>
    </source>
</evidence>
<dbReference type="OMA" id="STEYHEM"/>
<dbReference type="InterPro" id="IPR020999">
    <property type="entry name" value="Chitin_synth_reg_RCR"/>
</dbReference>
<dbReference type="PANTHER" id="PTHR28187">
    <property type="entry name" value="PROTEIN RCR1-RELATED"/>
    <property type="match status" value="1"/>
</dbReference>
<keyword evidence="2" id="KW-0812">Transmembrane</keyword>
<evidence type="ECO:0000256" key="1">
    <source>
        <dbReference type="SAM" id="MobiDB-lite"/>
    </source>
</evidence>
<name>A0A1G4MA77_LACFM</name>
<feature type="region of interest" description="Disordered" evidence="1">
    <location>
        <begin position="192"/>
        <end position="230"/>
    </location>
</feature>
<dbReference type="GO" id="GO:0016192">
    <property type="term" value="P:vesicle-mediated transport"/>
    <property type="evidence" value="ECO:0007669"/>
    <property type="project" value="TreeGrafter"/>
</dbReference>
<keyword evidence="4" id="KW-1185">Reference proteome</keyword>
<reference evidence="3 4" key="1">
    <citation type="submission" date="2016-03" db="EMBL/GenBank/DDBJ databases">
        <authorList>
            <person name="Devillers H."/>
        </authorList>
    </citation>
    <scope>NUCLEOTIDE SEQUENCE [LARGE SCALE GENOMIC DNA]</scope>
    <source>
        <strain evidence="3">CBS 6772</strain>
    </source>
</reference>
<evidence type="ECO:0000313" key="3">
    <source>
        <dbReference type="EMBL" id="SCW00664.1"/>
    </source>
</evidence>
<dbReference type="PANTHER" id="PTHR28187:SF1">
    <property type="entry name" value="PROTEIN RCR1-RELATED"/>
    <property type="match status" value="1"/>
</dbReference>
<accession>A0A1G4MA77</accession>
<dbReference type="Proteomes" id="UP000190831">
    <property type="component" value="Chromosome C"/>
</dbReference>
<dbReference type="EMBL" id="LT598485">
    <property type="protein sequence ID" value="SCW00664.1"/>
    <property type="molecule type" value="Genomic_DNA"/>
</dbReference>
<protein>
    <submittedName>
        <fullName evidence="3">LAFE_0C09208g1_1</fullName>
    </submittedName>
</protein>
<feature type="transmembrane region" description="Helical" evidence="2">
    <location>
        <begin position="46"/>
        <end position="67"/>
    </location>
</feature>
<keyword evidence="2" id="KW-1133">Transmembrane helix</keyword>
<proteinExistence type="predicted"/>
<evidence type="ECO:0000313" key="4">
    <source>
        <dbReference type="Proteomes" id="UP000190831"/>
    </source>
</evidence>
<dbReference type="AlphaFoldDB" id="A0A1G4MA77"/>
<dbReference type="Pfam" id="PF12273">
    <property type="entry name" value="RCR"/>
    <property type="match status" value="1"/>
</dbReference>
<sequence length="230" mass="26207">MYLPTKSLTVRTETYPNLRLLPRATQTSDSFDDDCFGFGCGSQWIWARWILFVFFLVAIAALAFTAVRVNGRRFRRGQQPIRGTAWFTPPSYRQSERQYHGTHGRDFQEYVPPYTETANENDMGYYDNQGVFHVNSKAEPLPPPPEIDTNYPSSSSQIPEPPSPAVVRNSSQVPSEHVNFVRDFNRYYNGTPAANFGTNRNNNEDRNESISESIEMDLTPQRPGRTHAGS</sequence>
<gene>
    <name evidence="3" type="ORF">LAFE_0C09208G</name>
</gene>